<dbReference type="Gene3D" id="3.40.630.30">
    <property type="match status" value="1"/>
</dbReference>
<dbReference type="InterPro" id="IPR016181">
    <property type="entry name" value="Acyl_CoA_acyltransferase"/>
</dbReference>
<proteinExistence type="predicted"/>
<keyword evidence="3" id="KW-1185">Reference proteome</keyword>
<accession>A0A5C6CAT3</accession>
<dbReference type="PANTHER" id="PTHR43451">
    <property type="entry name" value="ACETYLTRANSFERASE (GNAT) FAMILY PROTEIN"/>
    <property type="match status" value="1"/>
</dbReference>
<dbReference type="RefSeq" id="WP_146406621.1">
    <property type="nucleotide sequence ID" value="NZ_SJPU01000001.1"/>
</dbReference>
<feature type="domain" description="N-acetyltransferase" evidence="1">
    <location>
        <begin position="5"/>
        <end position="158"/>
    </location>
</feature>
<dbReference type="GO" id="GO:0016747">
    <property type="term" value="F:acyltransferase activity, transferring groups other than amino-acyl groups"/>
    <property type="evidence" value="ECO:0007669"/>
    <property type="project" value="InterPro"/>
</dbReference>
<dbReference type="Pfam" id="PF13673">
    <property type="entry name" value="Acetyltransf_10"/>
    <property type="match status" value="1"/>
</dbReference>
<organism evidence="2 3">
    <name type="scientific">Allorhodopirellula heiligendammensis</name>
    <dbReference type="NCBI Taxonomy" id="2714739"/>
    <lineage>
        <taxon>Bacteria</taxon>
        <taxon>Pseudomonadati</taxon>
        <taxon>Planctomycetota</taxon>
        <taxon>Planctomycetia</taxon>
        <taxon>Pirellulales</taxon>
        <taxon>Pirellulaceae</taxon>
        <taxon>Allorhodopirellula</taxon>
    </lineage>
</organism>
<dbReference type="PROSITE" id="PS51186">
    <property type="entry name" value="GNAT"/>
    <property type="match status" value="1"/>
</dbReference>
<evidence type="ECO:0000259" key="1">
    <source>
        <dbReference type="PROSITE" id="PS51186"/>
    </source>
</evidence>
<dbReference type="EC" id="2.3.1.-" evidence="2"/>
<reference evidence="2 3" key="1">
    <citation type="journal article" date="2020" name="Antonie Van Leeuwenhoek">
        <title>Rhodopirellula heiligendammensis sp. nov., Rhodopirellula pilleata sp. nov., and Rhodopirellula solitaria sp. nov. isolated from natural or artificial marine surfaces in Northern Germany and California, USA, and emended description of the genus Rhodopirellula.</title>
        <authorList>
            <person name="Kallscheuer N."/>
            <person name="Wiegand S."/>
            <person name="Jogler M."/>
            <person name="Boedeker C."/>
            <person name="Peeters S.H."/>
            <person name="Rast P."/>
            <person name="Heuer A."/>
            <person name="Jetten M.S.M."/>
            <person name="Rohde M."/>
            <person name="Jogler C."/>
        </authorList>
    </citation>
    <scope>NUCLEOTIDE SEQUENCE [LARGE SCALE GENOMIC DNA]</scope>
    <source>
        <strain evidence="2 3">Poly21</strain>
    </source>
</reference>
<keyword evidence="2" id="KW-0012">Acyltransferase</keyword>
<dbReference type="SUPFAM" id="SSF55729">
    <property type="entry name" value="Acyl-CoA N-acyltransferases (Nat)"/>
    <property type="match status" value="1"/>
</dbReference>
<dbReference type="AlphaFoldDB" id="A0A5C6CAT3"/>
<dbReference type="CDD" id="cd04301">
    <property type="entry name" value="NAT_SF"/>
    <property type="match status" value="1"/>
</dbReference>
<sequence length="184" mass="20659">MNPALHLRDFVSADGEPCRQLFHETVRRVNSCDYSPSQVDAWAAASRDRESWLHRFANNFAYVAEHHGVIVGFADMTRSGYLDRLFVSADHQRQGIATMLMDAIESAAQQHGITLIQTHASITAKPFFRSRGFQVVTAQTVACQGVEMTNFVMELHDLGSRDDAKPSATRTALTQELIQERLHE</sequence>
<comment type="caution">
    <text evidence="2">The sequence shown here is derived from an EMBL/GenBank/DDBJ whole genome shotgun (WGS) entry which is preliminary data.</text>
</comment>
<name>A0A5C6CAT3_9BACT</name>
<protein>
    <submittedName>
        <fullName evidence="2">N-acetyltransferase YafP</fullName>
        <ecNumber evidence="2">2.3.1.-</ecNumber>
    </submittedName>
</protein>
<keyword evidence="2" id="KW-0808">Transferase</keyword>
<dbReference type="Proteomes" id="UP000319908">
    <property type="component" value="Unassembled WGS sequence"/>
</dbReference>
<dbReference type="PANTHER" id="PTHR43451:SF1">
    <property type="entry name" value="ACETYLTRANSFERASE"/>
    <property type="match status" value="1"/>
</dbReference>
<dbReference type="InterPro" id="IPR052564">
    <property type="entry name" value="N-acetyltrans/Recomb-assoc"/>
</dbReference>
<evidence type="ECO:0000313" key="2">
    <source>
        <dbReference type="EMBL" id="TWU19909.1"/>
    </source>
</evidence>
<dbReference type="EMBL" id="SJPU01000001">
    <property type="protein sequence ID" value="TWU19909.1"/>
    <property type="molecule type" value="Genomic_DNA"/>
</dbReference>
<gene>
    <name evidence="2" type="primary">yafP_2</name>
    <name evidence="2" type="ORF">Poly21_20880</name>
</gene>
<evidence type="ECO:0000313" key="3">
    <source>
        <dbReference type="Proteomes" id="UP000319908"/>
    </source>
</evidence>
<dbReference type="OrthoDB" id="424368at2"/>
<dbReference type="InterPro" id="IPR000182">
    <property type="entry name" value="GNAT_dom"/>
</dbReference>